<feature type="compositionally biased region" description="Basic and acidic residues" evidence="2">
    <location>
        <begin position="287"/>
        <end position="311"/>
    </location>
</feature>
<dbReference type="OrthoDB" id="10051619at2759"/>
<comment type="caution">
    <text evidence="3">The sequence shown here is derived from an EMBL/GenBank/DDBJ whole genome shotgun (WGS) entry which is preliminary data.</text>
</comment>
<organism evidence="3 4">
    <name type="scientific">Holothuria leucospilota</name>
    <name type="common">Black long sea cucumber</name>
    <name type="synonym">Mertensiothuria leucospilota</name>
    <dbReference type="NCBI Taxonomy" id="206669"/>
    <lineage>
        <taxon>Eukaryota</taxon>
        <taxon>Metazoa</taxon>
        <taxon>Echinodermata</taxon>
        <taxon>Eleutherozoa</taxon>
        <taxon>Echinozoa</taxon>
        <taxon>Holothuroidea</taxon>
        <taxon>Aspidochirotacea</taxon>
        <taxon>Aspidochirotida</taxon>
        <taxon>Holothuriidae</taxon>
        <taxon>Holothuria</taxon>
    </lineage>
</organism>
<sequence length="852" mass="97547">MPLPISFSPSRLRRRHQRLSENAEKSPSSKEAEKIDSAVWQEFWENSRKREASHVGRPLTPALPYSKDFGTFDLTLCEGPDGRCIVLVEYDQRTFLNGKQVFLKDDGTVVDQRGISDRMLSRCYQCVMEAKYDVRRKDEEAERRSSRRSLQTKRRSEPPLQNEKNREHPQRKSIDGVRAGRSSVRFCLGPSKDGTCAAQKSPDDSPRNIKAELQHLESCFSESIAYLCRLIVELSEHNHAETESAKSEDFVLDQHAEYLVNMLTRLSDQFQSMVNLSSTLREEDVEDASRRRDVPPRFRNEERPNNQKGQKEEEEESSSEEGVVISVWSREDKDVPSPDAVSDGSTEDVQLRKTDSNVLDNLRQENKKLLEEVEALDTDMTHAQKLLEEMEKRLTETTKERDRLQRQIEDALSESDEKQCGDVGKRLTGGLLLDDFDDACDHNTAFYAGSDSESQAEDWENDESSTSVPPGGGSHATLKTEIKRLRNVYDDFGKSLEILNENNIRLKARITSLQKEKEATQHKLDHEKRKTLSLMSDVEKLDGLNAELENRLGTLEKLNSNMEIELLSLREDHTEKTVSGRVLERKLGESIANCKLLQEKETEHRDDLERLAKQHLEESARAARLAKRAAELEVEVTELRSALERATVDNHVVRAENEANSTAREKAENLCRQLEEEIKLARAEEKDAMENVRRLANNNDILHETVTSLEERKSQLTQNIVRLEASNSAVGKHNDDLKIKLESLQREYGEVQHRCEGLAEENRQMAETVKELKIANADIRSRLARWEEDNSDMTGKMRRLVIVKEELHGMLQQLNGLNTDIESRFELMDSEYAQLEEKLKGSGDILKTMPQV</sequence>
<keyword evidence="1" id="KW-0175">Coiled coil</keyword>
<feature type="compositionally biased region" description="Basic and acidic residues" evidence="2">
    <location>
        <begin position="18"/>
        <end position="34"/>
    </location>
</feature>
<protein>
    <submittedName>
        <fullName evidence="3">Uncharacterized protein</fullName>
    </submittedName>
</protein>
<feature type="coiled-coil region" evidence="1">
    <location>
        <begin position="352"/>
        <end position="414"/>
    </location>
</feature>
<feature type="compositionally biased region" description="Basic and acidic residues" evidence="2">
    <location>
        <begin position="163"/>
        <end position="175"/>
    </location>
</feature>
<dbReference type="Proteomes" id="UP001152320">
    <property type="component" value="Chromosome 16"/>
</dbReference>
<feature type="region of interest" description="Disordered" evidence="2">
    <location>
        <begin position="281"/>
        <end position="350"/>
    </location>
</feature>
<evidence type="ECO:0000313" key="3">
    <source>
        <dbReference type="EMBL" id="KAJ8026673.1"/>
    </source>
</evidence>
<feature type="region of interest" description="Disordered" evidence="2">
    <location>
        <begin position="448"/>
        <end position="476"/>
    </location>
</feature>
<gene>
    <name evidence="3" type="ORF">HOLleu_31578</name>
</gene>
<feature type="coiled-coil region" evidence="1">
    <location>
        <begin position="496"/>
        <end position="789"/>
    </location>
</feature>
<evidence type="ECO:0000313" key="4">
    <source>
        <dbReference type="Proteomes" id="UP001152320"/>
    </source>
</evidence>
<proteinExistence type="predicted"/>
<feature type="compositionally biased region" description="Acidic residues" evidence="2">
    <location>
        <begin position="454"/>
        <end position="463"/>
    </location>
</feature>
<keyword evidence="4" id="KW-1185">Reference proteome</keyword>
<dbReference type="EMBL" id="JAIZAY010000016">
    <property type="protein sequence ID" value="KAJ8026673.1"/>
    <property type="molecule type" value="Genomic_DNA"/>
</dbReference>
<name>A0A9Q1BHV1_HOLLE</name>
<accession>A0A9Q1BHV1</accession>
<evidence type="ECO:0000256" key="1">
    <source>
        <dbReference type="SAM" id="Coils"/>
    </source>
</evidence>
<evidence type="ECO:0000256" key="2">
    <source>
        <dbReference type="SAM" id="MobiDB-lite"/>
    </source>
</evidence>
<feature type="region of interest" description="Disordered" evidence="2">
    <location>
        <begin position="1"/>
        <end position="34"/>
    </location>
</feature>
<feature type="region of interest" description="Disordered" evidence="2">
    <location>
        <begin position="137"/>
        <end position="176"/>
    </location>
</feature>
<reference evidence="3" key="1">
    <citation type="submission" date="2021-10" db="EMBL/GenBank/DDBJ databases">
        <title>Tropical sea cucumber genome reveals ecological adaptation and Cuvierian tubules defense mechanism.</title>
        <authorList>
            <person name="Chen T."/>
        </authorList>
    </citation>
    <scope>NUCLEOTIDE SEQUENCE</scope>
    <source>
        <strain evidence="3">Nanhai2018</strain>
        <tissue evidence="3">Muscle</tissue>
    </source>
</reference>
<dbReference type="AlphaFoldDB" id="A0A9Q1BHV1"/>